<dbReference type="Proteomes" id="UP000599024">
    <property type="component" value="Unassembled WGS sequence"/>
</dbReference>
<comment type="cofactor">
    <cofactor evidence="2">
        <name>K(+)</name>
        <dbReference type="ChEBI" id="CHEBI:29103"/>
    </cofactor>
</comment>
<evidence type="ECO:0000256" key="8">
    <source>
        <dbReference type="ARBA" id="ARBA00022723"/>
    </source>
</evidence>
<evidence type="ECO:0000259" key="18">
    <source>
        <dbReference type="Pfam" id="PF02887"/>
    </source>
</evidence>
<dbReference type="GO" id="GO:0004743">
    <property type="term" value="F:pyruvate kinase activity"/>
    <property type="evidence" value="ECO:0007669"/>
    <property type="project" value="UniProtKB-UniRule"/>
</dbReference>
<dbReference type="InterPro" id="IPR015793">
    <property type="entry name" value="Pyrv_Knase_brl"/>
</dbReference>
<keyword evidence="7 16" id="KW-0808">Transferase</keyword>
<comment type="caution">
    <text evidence="19">The sequence shown here is derived from an EMBL/GenBank/DDBJ whole genome shotgun (WGS) entry which is preliminary data.</text>
</comment>
<dbReference type="SUPFAM" id="SSF51621">
    <property type="entry name" value="Phosphoenolpyruvate/pyruvate domain"/>
    <property type="match status" value="1"/>
</dbReference>
<sequence length="482" mass="52107">MKTLATRCRTKIIATVGPSCDQEFEMTKLLQLGVDLFRFNFSHGDLAAKKRQIGRIRRLAEENGQVIGLLADLQGPKIRIGDLPQEPIILAQGDAVSLTLEQPFGTQSIPILDRFLVDDIQVGQHVLIDDGKIDLLVLDKSNQSLQCQVVVGGPITSRKGLNLPDSVLSVPALTSKDVQDLAFILDEDFDFVALSFVRQASDIEELRHKINAHGKKIEIIAKIEKPEAVEDFPKILAATDGIMVARGDLGVEMKLEKVPMIQKNIIRACIAAGKPVITATQMLESMISRPVPTRAETSDAANAILDGSDALMLSGETSVGKFPGEAVQVLSRIAGEVEQELYANRKCSSIFLKERASDDFTSIDEAIAQAACRTALTVKAGLIVAFTKTGSTARLLAKNRPLVPILALTTSPQVQKQLSILHGVRSMSIDMQADTESLIRTAEETILAHRLLPPAAIIVITLGSPVSEPGTTNLIKVQQIPG</sequence>
<comment type="pathway">
    <text evidence="3 16">Carbohydrate degradation; glycolysis; pyruvate from D-glyceraldehyde 3-phosphate: step 5/5.</text>
</comment>
<evidence type="ECO:0000256" key="1">
    <source>
        <dbReference type="ARBA" id="ARBA00001946"/>
    </source>
</evidence>
<dbReference type="GO" id="GO:0005524">
    <property type="term" value="F:ATP binding"/>
    <property type="evidence" value="ECO:0007669"/>
    <property type="project" value="UniProtKB-KW"/>
</dbReference>
<dbReference type="SUPFAM" id="SSF52935">
    <property type="entry name" value="PK C-terminal domain-like"/>
    <property type="match status" value="1"/>
</dbReference>
<dbReference type="EC" id="2.7.1.40" evidence="5 15"/>
<dbReference type="SUPFAM" id="SSF50800">
    <property type="entry name" value="PK beta-barrel domain-like"/>
    <property type="match status" value="1"/>
</dbReference>
<dbReference type="PRINTS" id="PR01050">
    <property type="entry name" value="PYRUVTKNASE"/>
</dbReference>
<evidence type="ECO:0000256" key="11">
    <source>
        <dbReference type="ARBA" id="ARBA00022840"/>
    </source>
</evidence>
<dbReference type="InterPro" id="IPR015813">
    <property type="entry name" value="Pyrv/PenolPyrv_kinase-like_dom"/>
</dbReference>
<dbReference type="EMBL" id="JACNLK010000048">
    <property type="protein sequence ID" value="MBC8208690.1"/>
    <property type="molecule type" value="Genomic_DNA"/>
</dbReference>
<dbReference type="PANTHER" id="PTHR11817">
    <property type="entry name" value="PYRUVATE KINASE"/>
    <property type="match status" value="1"/>
</dbReference>
<comment type="similarity">
    <text evidence="4 16">Belongs to the pyruvate kinase family.</text>
</comment>
<evidence type="ECO:0000256" key="10">
    <source>
        <dbReference type="ARBA" id="ARBA00022777"/>
    </source>
</evidence>
<feature type="domain" description="Pyruvate kinase C-terminal" evidence="18">
    <location>
        <begin position="365"/>
        <end position="477"/>
    </location>
</feature>
<dbReference type="Pfam" id="PF00224">
    <property type="entry name" value="PK"/>
    <property type="match status" value="1"/>
</dbReference>
<organism evidence="19 20">
    <name type="scientific">Candidatus Desulfatifera sulfidica</name>
    <dbReference type="NCBI Taxonomy" id="2841691"/>
    <lineage>
        <taxon>Bacteria</taxon>
        <taxon>Pseudomonadati</taxon>
        <taxon>Thermodesulfobacteriota</taxon>
        <taxon>Desulfobulbia</taxon>
        <taxon>Desulfobulbales</taxon>
        <taxon>Desulfobulbaceae</taxon>
        <taxon>Candidatus Desulfatifera</taxon>
    </lineage>
</organism>
<dbReference type="InterPro" id="IPR015806">
    <property type="entry name" value="Pyrv_Knase_insert_dom_sf"/>
</dbReference>
<dbReference type="InterPro" id="IPR015795">
    <property type="entry name" value="Pyrv_Knase_C"/>
</dbReference>
<evidence type="ECO:0000256" key="4">
    <source>
        <dbReference type="ARBA" id="ARBA00008663"/>
    </source>
</evidence>
<keyword evidence="8" id="KW-0479">Metal-binding</keyword>
<evidence type="ECO:0000256" key="7">
    <source>
        <dbReference type="ARBA" id="ARBA00022679"/>
    </source>
</evidence>
<evidence type="ECO:0000256" key="5">
    <source>
        <dbReference type="ARBA" id="ARBA00012142"/>
    </source>
</evidence>
<evidence type="ECO:0000313" key="19">
    <source>
        <dbReference type="EMBL" id="MBC8208690.1"/>
    </source>
</evidence>
<comment type="catalytic activity">
    <reaction evidence="16">
        <text>pyruvate + ATP = phosphoenolpyruvate + ADP + H(+)</text>
        <dbReference type="Rhea" id="RHEA:18157"/>
        <dbReference type="ChEBI" id="CHEBI:15361"/>
        <dbReference type="ChEBI" id="CHEBI:15378"/>
        <dbReference type="ChEBI" id="CHEBI:30616"/>
        <dbReference type="ChEBI" id="CHEBI:58702"/>
        <dbReference type="ChEBI" id="CHEBI:456216"/>
        <dbReference type="EC" id="2.7.1.40"/>
    </reaction>
</comment>
<dbReference type="Gene3D" id="3.40.1380.20">
    <property type="entry name" value="Pyruvate kinase, C-terminal domain"/>
    <property type="match status" value="1"/>
</dbReference>
<keyword evidence="9" id="KW-0547">Nucleotide-binding</keyword>
<evidence type="ECO:0000259" key="17">
    <source>
        <dbReference type="Pfam" id="PF00224"/>
    </source>
</evidence>
<comment type="cofactor">
    <cofactor evidence="1">
        <name>Mg(2+)</name>
        <dbReference type="ChEBI" id="CHEBI:18420"/>
    </cofactor>
</comment>
<evidence type="ECO:0000313" key="20">
    <source>
        <dbReference type="Proteomes" id="UP000599024"/>
    </source>
</evidence>
<dbReference type="InterPro" id="IPR036918">
    <property type="entry name" value="Pyrv_Knase_C_sf"/>
</dbReference>
<dbReference type="GO" id="GO:0016301">
    <property type="term" value="F:kinase activity"/>
    <property type="evidence" value="ECO:0007669"/>
    <property type="project" value="UniProtKB-KW"/>
</dbReference>
<evidence type="ECO:0000256" key="13">
    <source>
        <dbReference type="ARBA" id="ARBA00023152"/>
    </source>
</evidence>
<keyword evidence="14 19" id="KW-0670">Pyruvate</keyword>
<evidence type="ECO:0000256" key="16">
    <source>
        <dbReference type="RuleBase" id="RU000504"/>
    </source>
</evidence>
<dbReference type="NCBIfam" id="NF004978">
    <property type="entry name" value="PRK06354.1"/>
    <property type="match status" value="1"/>
</dbReference>
<dbReference type="UniPathway" id="UPA00109">
    <property type="reaction ID" value="UER00188"/>
</dbReference>
<dbReference type="PROSITE" id="PS00110">
    <property type="entry name" value="PYRUVATE_KINASE"/>
    <property type="match status" value="1"/>
</dbReference>
<keyword evidence="10 16" id="KW-0418">Kinase</keyword>
<accession>A0A8J6TCL7</accession>
<reference evidence="19 20" key="1">
    <citation type="submission" date="2020-08" db="EMBL/GenBank/DDBJ databases">
        <title>Bridging the membrane lipid divide: bacteria of the FCB group superphylum have the potential to synthesize archaeal ether lipids.</title>
        <authorList>
            <person name="Villanueva L."/>
            <person name="Von Meijenfeldt F.A.B."/>
            <person name="Westbye A.B."/>
            <person name="Yadav S."/>
            <person name="Hopmans E.C."/>
            <person name="Dutilh B.E."/>
            <person name="Sinninghe Damste J.S."/>
        </authorList>
    </citation>
    <scope>NUCLEOTIDE SEQUENCE [LARGE SCALE GENOMIC DNA]</scope>
    <source>
        <strain evidence="19">NIOZ-UU81</strain>
    </source>
</reference>
<keyword evidence="12 16" id="KW-0460">Magnesium</keyword>
<evidence type="ECO:0000256" key="12">
    <source>
        <dbReference type="ARBA" id="ARBA00022842"/>
    </source>
</evidence>
<evidence type="ECO:0000256" key="15">
    <source>
        <dbReference type="NCBIfam" id="TIGR01064"/>
    </source>
</evidence>
<proteinExistence type="inferred from homology"/>
<gene>
    <name evidence="19" type="primary">pyk</name>
    <name evidence="19" type="ORF">H8E79_05940</name>
</gene>
<evidence type="ECO:0000256" key="3">
    <source>
        <dbReference type="ARBA" id="ARBA00004997"/>
    </source>
</evidence>
<dbReference type="Gene3D" id="2.40.33.10">
    <property type="entry name" value="PK beta-barrel domain-like"/>
    <property type="match status" value="1"/>
</dbReference>
<protein>
    <recommendedName>
        <fullName evidence="6 15">Pyruvate kinase</fullName>
        <ecNumber evidence="5 15">2.7.1.40</ecNumber>
    </recommendedName>
</protein>
<keyword evidence="13 16" id="KW-0324">Glycolysis</keyword>
<evidence type="ECO:0000256" key="6">
    <source>
        <dbReference type="ARBA" id="ARBA00018587"/>
    </source>
</evidence>
<dbReference type="InterPro" id="IPR001697">
    <property type="entry name" value="Pyr_Knase"/>
</dbReference>
<dbReference type="NCBIfam" id="NF004491">
    <property type="entry name" value="PRK05826.1"/>
    <property type="match status" value="1"/>
</dbReference>
<dbReference type="Pfam" id="PF02887">
    <property type="entry name" value="PK_C"/>
    <property type="match status" value="1"/>
</dbReference>
<dbReference type="FunFam" id="3.20.20.60:FF:000025">
    <property type="entry name" value="Pyruvate kinase"/>
    <property type="match status" value="1"/>
</dbReference>
<evidence type="ECO:0000256" key="2">
    <source>
        <dbReference type="ARBA" id="ARBA00001958"/>
    </source>
</evidence>
<name>A0A8J6TCL7_9BACT</name>
<dbReference type="AlphaFoldDB" id="A0A8J6TCL7"/>
<keyword evidence="11" id="KW-0067">ATP-binding</keyword>
<dbReference type="FunFam" id="2.40.33.10:FF:000001">
    <property type="entry name" value="Pyruvate kinase"/>
    <property type="match status" value="1"/>
</dbReference>
<evidence type="ECO:0000256" key="14">
    <source>
        <dbReference type="ARBA" id="ARBA00023317"/>
    </source>
</evidence>
<dbReference type="GO" id="GO:0030955">
    <property type="term" value="F:potassium ion binding"/>
    <property type="evidence" value="ECO:0007669"/>
    <property type="project" value="UniProtKB-UniRule"/>
</dbReference>
<dbReference type="Gene3D" id="3.20.20.60">
    <property type="entry name" value="Phosphoenolpyruvate-binding domains"/>
    <property type="match status" value="1"/>
</dbReference>
<dbReference type="InterPro" id="IPR040442">
    <property type="entry name" value="Pyrv_kinase-like_dom_sf"/>
</dbReference>
<dbReference type="NCBIfam" id="TIGR01064">
    <property type="entry name" value="pyruv_kin"/>
    <property type="match status" value="1"/>
</dbReference>
<dbReference type="InterPro" id="IPR011037">
    <property type="entry name" value="Pyrv_Knase-like_insert_dom_sf"/>
</dbReference>
<evidence type="ECO:0000256" key="9">
    <source>
        <dbReference type="ARBA" id="ARBA00022741"/>
    </source>
</evidence>
<dbReference type="GO" id="GO:0000287">
    <property type="term" value="F:magnesium ion binding"/>
    <property type="evidence" value="ECO:0007669"/>
    <property type="project" value="UniProtKB-UniRule"/>
</dbReference>
<feature type="domain" description="Pyruvate kinase barrel" evidence="17">
    <location>
        <begin position="9"/>
        <end position="327"/>
    </location>
</feature>
<dbReference type="InterPro" id="IPR018209">
    <property type="entry name" value="Pyrv_Knase_AS"/>
</dbReference>